<keyword evidence="2" id="KW-1185">Reference proteome</keyword>
<comment type="caution">
    <text evidence="1">The sequence shown here is derived from an EMBL/GenBank/DDBJ whole genome shotgun (WGS) entry which is preliminary data.</text>
</comment>
<proteinExistence type="predicted"/>
<sequence>MTSAGPYRQLSSESGPRFGCVPNPKTDSLGWRCFAFTLAHWNFSSEILWTVVMDPEDTFRINLPSAVTNRDLL</sequence>
<gene>
    <name evidence="1" type="ORF">AMELA_G00107770</name>
</gene>
<dbReference type="EMBL" id="JAAGNN010000009">
    <property type="protein sequence ID" value="KAF4084587.1"/>
    <property type="molecule type" value="Genomic_DNA"/>
</dbReference>
<evidence type="ECO:0000313" key="2">
    <source>
        <dbReference type="Proteomes" id="UP000593565"/>
    </source>
</evidence>
<reference evidence="1 2" key="1">
    <citation type="submission" date="2020-02" db="EMBL/GenBank/DDBJ databases">
        <title>A chromosome-scale genome assembly of the black bullhead catfish (Ameiurus melas).</title>
        <authorList>
            <person name="Wen M."/>
            <person name="Zham M."/>
            <person name="Cabau C."/>
            <person name="Klopp C."/>
            <person name="Donnadieu C."/>
            <person name="Roques C."/>
            <person name="Bouchez O."/>
            <person name="Lampietro C."/>
            <person name="Jouanno E."/>
            <person name="Herpin A."/>
            <person name="Louis A."/>
            <person name="Berthelot C."/>
            <person name="Parey E."/>
            <person name="Roest-Crollius H."/>
            <person name="Braasch I."/>
            <person name="Postlethwait J."/>
            <person name="Robinson-Rechavi M."/>
            <person name="Echchiki A."/>
            <person name="Begum T."/>
            <person name="Montfort J."/>
            <person name="Schartl M."/>
            <person name="Bobe J."/>
            <person name="Guiguen Y."/>
        </authorList>
    </citation>
    <scope>NUCLEOTIDE SEQUENCE [LARGE SCALE GENOMIC DNA]</scope>
    <source>
        <strain evidence="1">M_S1</strain>
        <tissue evidence="1">Blood</tissue>
    </source>
</reference>
<dbReference type="Proteomes" id="UP000593565">
    <property type="component" value="Unassembled WGS sequence"/>
</dbReference>
<evidence type="ECO:0000313" key="1">
    <source>
        <dbReference type="EMBL" id="KAF4084587.1"/>
    </source>
</evidence>
<accession>A0A7J6AR40</accession>
<dbReference type="AlphaFoldDB" id="A0A7J6AR40"/>
<protein>
    <submittedName>
        <fullName evidence="1">Uncharacterized protein</fullName>
    </submittedName>
</protein>
<organism evidence="1 2">
    <name type="scientific">Ameiurus melas</name>
    <name type="common">Black bullhead</name>
    <name type="synonym">Silurus melas</name>
    <dbReference type="NCBI Taxonomy" id="219545"/>
    <lineage>
        <taxon>Eukaryota</taxon>
        <taxon>Metazoa</taxon>
        <taxon>Chordata</taxon>
        <taxon>Craniata</taxon>
        <taxon>Vertebrata</taxon>
        <taxon>Euteleostomi</taxon>
        <taxon>Actinopterygii</taxon>
        <taxon>Neopterygii</taxon>
        <taxon>Teleostei</taxon>
        <taxon>Ostariophysi</taxon>
        <taxon>Siluriformes</taxon>
        <taxon>Ictaluridae</taxon>
        <taxon>Ameiurus</taxon>
    </lineage>
</organism>
<name>A0A7J6AR40_AMEME</name>